<accession>G3GWF7</accession>
<organism evidence="1 2">
    <name type="scientific">Cricetulus griseus</name>
    <name type="common">Chinese hamster</name>
    <name type="synonym">Cricetulus barabensis griseus</name>
    <dbReference type="NCBI Taxonomy" id="10029"/>
    <lineage>
        <taxon>Eukaryota</taxon>
        <taxon>Metazoa</taxon>
        <taxon>Chordata</taxon>
        <taxon>Craniata</taxon>
        <taxon>Vertebrata</taxon>
        <taxon>Euteleostomi</taxon>
        <taxon>Mammalia</taxon>
        <taxon>Eutheria</taxon>
        <taxon>Euarchontoglires</taxon>
        <taxon>Glires</taxon>
        <taxon>Rodentia</taxon>
        <taxon>Myomorpha</taxon>
        <taxon>Muroidea</taxon>
        <taxon>Cricetidae</taxon>
        <taxon>Cricetinae</taxon>
        <taxon>Cricetulus</taxon>
    </lineage>
</organism>
<dbReference type="InParanoid" id="G3GWF7"/>
<dbReference type="EMBL" id="JH000051">
    <property type="protein sequence ID" value="EGV93345.1"/>
    <property type="molecule type" value="Genomic_DNA"/>
</dbReference>
<dbReference type="Proteomes" id="UP000001075">
    <property type="component" value="Unassembled WGS sequence"/>
</dbReference>
<sequence>MVSSGPRLLLRTVAGSVALLQPRSVLMSEGPVIFEGHTEVWGCVGVQGPHYCWGR</sequence>
<gene>
    <name evidence="1" type="ORF">I79_002079</name>
</gene>
<reference evidence="2" key="1">
    <citation type="journal article" date="2011" name="Nat. Biotechnol.">
        <title>The genomic sequence of the Chinese hamster ovary (CHO)-K1 cell line.</title>
        <authorList>
            <person name="Xu X."/>
            <person name="Nagarajan H."/>
            <person name="Lewis N.E."/>
            <person name="Pan S."/>
            <person name="Cai Z."/>
            <person name="Liu X."/>
            <person name="Chen W."/>
            <person name="Xie M."/>
            <person name="Wang W."/>
            <person name="Hammond S."/>
            <person name="Andersen M.R."/>
            <person name="Neff N."/>
            <person name="Passarelli B."/>
            <person name="Koh W."/>
            <person name="Fan H.C."/>
            <person name="Wang J."/>
            <person name="Gui Y."/>
            <person name="Lee K.H."/>
            <person name="Betenbaugh M.J."/>
            <person name="Quake S.R."/>
            <person name="Famili I."/>
            <person name="Palsson B.O."/>
            <person name="Wang J."/>
        </authorList>
    </citation>
    <scope>NUCLEOTIDE SEQUENCE [LARGE SCALE GENOMIC DNA]</scope>
    <source>
        <strain evidence="2">CHO K1 cell line</strain>
    </source>
</reference>
<proteinExistence type="predicted"/>
<protein>
    <submittedName>
        <fullName evidence="1">Uncharacterized protein</fullName>
    </submittedName>
</protein>
<evidence type="ECO:0000313" key="2">
    <source>
        <dbReference type="Proteomes" id="UP000001075"/>
    </source>
</evidence>
<name>G3GWF7_CRIGR</name>
<evidence type="ECO:0000313" key="1">
    <source>
        <dbReference type="EMBL" id="EGV93345.1"/>
    </source>
</evidence>
<dbReference type="AlphaFoldDB" id="G3GWF7"/>